<proteinExistence type="predicted"/>
<protein>
    <submittedName>
        <fullName evidence="2">DUF3108 domain-containing protein</fullName>
    </submittedName>
</protein>
<keyword evidence="3" id="KW-1185">Reference proteome</keyword>
<evidence type="ECO:0000313" key="3">
    <source>
        <dbReference type="Proteomes" id="UP001595805"/>
    </source>
</evidence>
<name>A0ABV8AKN8_9BACT</name>
<feature type="signal peptide" evidence="1">
    <location>
        <begin position="1"/>
        <end position="21"/>
    </location>
</feature>
<keyword evidence="1" id="KW-0732">Signal</keyword>
<evidence type="ECO:0000313" key="2">
    <source>
        <dbReference type="EMBL" id="MFC3878558.1"/>
    </source>
</evidence>
<gene>
    <name evidence="2" type="ORF">ACFOSV_00130</name>
</gene>
<comment type="caution">
    <text evidence="2">The sequence shown here is derived from an EMBL/GenBank/DDBJ whole genome shotgun (WGS) entry which is preliminary data.</text>
</comment>
<organism evidence="2 3">
    <name type="scientific">Algoriphagus namhaensis</name>
    <dbReference type="NCBI Taxonomy" id="915353"/>
    <lineage>
        <taxon>Bacteria</taxon>
        <taxon>Pseudomonadati</taxon>
        <taxon>Bacteroidota</taxon>
        <taxon>Cytophagia</taxon>
        <taxon>Cytophagales</taxon>
        <taxon>Cyclobacteriaceae</taxon>
        <taxon>Algoriphagus</taxon>
    </lineage>
</organism>
<reference evidence="3" key="1">
    <citation type="journal article" date="2019" name="Int. J. Syst. Evol. Microbiol.">
        <title>The Global Catalogue of Microorganisms (GCM) 10K type strain sequencing project: providing services to taxonomists for standard genome sequencing and annotation.</title>
        <authorList>
            <consortium name="The Broad Institute Genomics Platform"/>
            <consortium name="The Broad Institute Genome Sequencing Center for Infectious Disease"/>
            <person name="Wu L."/>
            <person name="Ma J."/>
        </authorList>
    </citation>
    <scope>NUCLEOTIDE SEQUENCE [LARGE SCALE GENOMIC DNA]</scope>
    <source>
        <strain evidence="3">CCUG 60523</strain>
    </source>
</reference>
<dbReference type="InterPro" id="IPR021457">
    <property type="entry name" value="DUF3108"/>
</dbReference>
<sequence length="264" mass="30486">MRKTSFLISLIFLTAFGRVCGQTMTSTLPFEYGEVLNFEVSYGWLNLADAKLEIHKRPQQMNGEEHFKIDVFGKTKGAATIFGKVNDNWGTYLNKKTILPSQSYRHIEEGNYRKHEVIDFDQKAKKAYLTLYDRDNVRVKEKRLFDLPGEVQDIVSGFYQLRTMNLKALDPGETVVIRGFFDKEIYNIKLIYEGEEKIETVFGMQDTFVFSPQIPKNKLFRGEYPIKVWVTQDANKIPVRIKANLFLGSLNLDIVSAKGLINPY</sequence>
<dbReference type="Proteomes" id="UP001595805">
    <property type="component" value="Unassembled WGS sequence"/>
</dbReference>
<evidence type="ECO:0000256" key="1">
    <source>
        <dbReference type="SAM" id="SignalP"/>
    </source>
</evidence>
<accession>A0ABV8AKN8</accession>
<dbReference type="RefSeq" id="WP_377902162.1">
    <property type="nucleotide sequence ID" value="NZ_JBHRZS010000002.1"/>
</dbReference>
<feature type="chain" id="PRO_5047420793" evidence="1">
    <location>
        <begin position="22"/>
        <end position="264"/>
    </location>
</feature>
<dbReference type="EMBL" id="JBHRZS010000002">
    <property type="protein sequence ID" value="MFC3878558.1"/>
    <property type="molecule type" value="Genomic_DNA"/>
</dbReference>
<dbReference type="Pfam" id="PF11306">
    <property type="entry name" value="DUF3108"/>
    <property type="match status" value="1"/>
</dbReference>